<dbReference type="EMBL" id="LFYR01000785">
    <property type="protein sequence ID" value="KMZ69221.1"/>
    <property type="molecule type" value="Genomic_DNA"/>
</dbReference>
<gene>
    <name evidence="2" type="ORF">ZOSMA_21G00750</name>
</gene>
<comment type="caution">
    <text evidence="2">The sequence shown here is derived from an EMBL/GenBank/DDBJ whole genome shotgun (WGS) entry which is preliminary data.</text>
</comment>
<feature type="region of interest" description="Disordered" evidence="1">
    <location>
        <begin position="114"/>
        <end position="151"/>
    </location>
</feature>
<keyword evidence="3" id="KW-1185">Reference proteome</keyword>
<accession>A0A0K9PJT6</accession>
<name>A0A0K9PJT6_ZOSMR</name>
<evidence type="ECO:0000313" key="3">
    <source>
        <dbReference type="Proteomes" id="UP000036987"/>
    </source>
</evidence>
<protein>
    <submittedName>
        <fullName evidence="2">Uncharacterized protein</fullName>
    </submittedName>
</protein>
<sequence length="151" mass="16885">MNSSSVNKSLNSIQSTHILQQIAITPIDSKNCLDGSSSMETPSYPSVDDNCNSFLLSYPTVIHNSPEFCDSVIRNAEEVEARIRNTKNHTYEYLSVVARCINFSPRITCSKPPPFIKSPYEDQGKGKENIEPDSVGPFKSNETKHLMLRKS</sequence>
<dbReference type="Proteomes" id="UP000036987">
    <property type="component" value="Unassembled WGS sequence"/>
</dbReference>
<organism evidence="2 3">
    <name type="scientific">Zostera marina</name>
    <name type="common">Eelgrass</name>
    <dbReference type="NCBI Taxonomy" id="29655"/>
    <lineage>
        <taxon>Eukaryota</taxon>
        <taxon>Viridiplantae</taxon>
        <taxon>Streptophyta</taxon>
        <taxon>Embryophyta</taxon>
        <taxon>Tracheophyta</taxon>
        <taxon>Spermatophyta</taxon>
        <taxon>Magnoliopsida</taxon>
        <taxon>Liliopsida</taxon>
        <taxon>Zosteraceae</taxon>
        <taxon>Zostera</taxon>
    </lineage>
</organism>
<feature type="compositionally biased region" description="Basic and acidic residues" evidence="1">
    <location>
        <begin position="119"/>
        <end position="130"/>
    </location>
</feature>
<evidence type="ECO:0000256" key="1">
    <source>
        <dbReference type="SAM" id="MobiDB-lite"/>
    </source>
</evidence>
<dbReference type="AlphaFoldDB" id="A0A0K9PJT6"/>
<evidence type="ECO:0000313" key="2">
    <source>
        <dbReference type="EMBL" id="KMZ69221.1"/>
    </source>
</evidence>
<reference evidence="3" key="1">
    <citation type="journal article" date="2016" name="Nature">
        <title>The genome of the seagrass Zostera marina reveals angiosperm adaptation to the sea.</title>
        <authorList>
            <person name="Olsen J.L."/>
            <person name="Rouze P."/>
            <person name="Verhelst B."/>
            <person name="Lin Y.-C."/>
            <person name="Bayer T."/>
            <person name="Collen J."/>
            <person name="Dattolo E."/>
            <person name="De Paoli E."/>
            <person name="Dittami S."/>
            <person name="Maumus F."/>
            <person name="Michel G."/>
            <person name="Kersting A."/>
            <person name="Lauritano C."/>
            <person name="Lohaus R."/>
            <person name="Toepel M."/>
            <person name="Tonon T."/>
            <person name="Vanneste K."/>
            <person name="Amirebrahimi M."/>
            <person name="Brakel J."/>
            <person name="Bostroem C."/>
            <person name="Chovatia M."/>
            <person name="Grimwood J."/>
            <person name="Jenkins J.W."/>
            <person name="Jueterbock A."/>
            <person name="Mraz A."/>
            <person name="Stam W.T."/>
            <person name="Tice H."/>
            <person name="Bornberg-Bauer E."/>
            <person name="Green P.J."/>
            <person name="Pearson G.A."/>
            <person name="Procaccini G."/>
            <person name="Duarte C.M."/>
            <person name="Schmutz J."/>
            <person name="Reusch T.B.H."/>
            <person name="Van de Peer Y."/>
        </authorList>
    </citation>
    <scope>NUCLEOTIDE SEQUENCE [LARGE SCALE GENOMIC DNA]</scope>
    <source>
        <strain evidence="3">cv. Finnish</strain>
    </source>
</reference>
<proteinExistence type="predicted"/>